<protein>
    <submittedName>
        <fullName evidence="1">Uncharacterized protein</fullName>
    </submittedName>
</protein>
<dbReference type="EMBL" id="BK015238">
    <property type="protein sequence ID" value="DAD97365.1"/>
    <property type="molecule type" value="Genomic_DNA"/>
</dbReference>
<evidence type="ECO:0000313" key="1">
    <source>
        <dbReference type="EMBL" id="DAD97365.1"/>
    </source>
</evidence>
<proteinExistence type="predicted"/>
<organism evidence="1">
    <name type="scientific">Siphoviridae sp. ct1Tj2</name>
    <dbReference type="NCBI Taxonomy" id="2826271"/>
    <lineage>
        <taxon>Viruses</taxon>
        <taxon>Duplodnaviria</taxon>
        <taxon>Heunggongvirae</taxon>
        <taxon>Uroviricota</taxon>
        <taxon>Caudoviricetes</taxon>
    </lineage>
</organism>
<reference evidence="1" key="1">
    <citation type="journal article" date="2021" name="Proc. Natl. Acad. Sci. U.S.A.">
        <title>A Catalog of Tens of Thousands of Viruses from Human Metagenomes Reveals Hidden Associations with Chronic Diseases.</title>
        <authorList>
            <person name="Tisza M.J."/>
            <person name="Buck C.B."/>
        </authorList>
    </citation>
    <scope>NUCLEOTIDE SEQUENCE</scope>
    <source>
        <strain evidence="1">Ct1Tj2</strain>
    </source>
</reference>
<accession>A0A8S5NRE1</accession>
<sequence>MKANFDAEQPAVRSVRDGHTLYIFICVNGQWTEWKYDESQPAQQVWEYDYREIVADESKIDLEKVRAAPEKYLDWTEPVEKTDAEKIAELQEKNEMLTQCLMEMSEIVYA</sequence>
<name>A0A8S5NRE1_9CAUD</name>